<evidence type="ECO:0000256" key="5">
    <source>
        <dbReference type="PIRSR" id="PIRSR601486-1"/>
    </source>
</evidence>
<proteinExistence type="predicted"/>
<evidence type="ECO:0008006" key="8">
    <source>
        <dbReference type="Google" id="ProtNLM"/>
    </source>
</evidence>
<reference evidence="6 7" key="1">
    <citation type="submission" date="2016-02" db="EMBL/GenBank/DDBJ databases">
        <title>Complete genome sequencing and analysis of ATSB10, Dyella thiooxydans isolated from rhizosphere soil of sunflower (Helianthus annuus L.).</title>
        <authorList>
            <person name="Lee Y."/>
            <person name="Hwangbo K."/>
            <person name="Chung H."/>
            <person name="Yoo J."/>
            <person name="Kim K.Y."/>
            <person name="Sa T.M."/>
            <person name="Um Y."/>
            <person name="Madhaiyan M."/>
        </authorList>
    </citation>
    <scope>NUCLEOTIDE SEQUENCE [LARGE SCALE GENOMIC DNA]</scope>
    <source>
        <strain evidence="6 7">ATSB10</strain>
    </source>
</reference>
<keyword evidence="3" id="KW-0479">Metal-binding</keyword>
<dbReference type="InterPro" id="IPR009050">
    <property type="entry name" value="Globin-like_sf"/>
</dbReference>
<organism evidence="6 7">
    <name type="scientific">Dyella thiooxydans</name>
    <dbReference type="NCBI Taxonomy" id="445710"/>
    <lineage>
        <taxon>Bacteria</taxon>
        <taxon>Pseudomonadati</taxon>
        <taxon>Pseudomonadota</taxon>
        <taxon>Gammaproteobacteria</taxon>
        <taxon>Lysobacterales</taxon>
        <taxon>Rhodanobacteraceae</taxon>
        <taxon>Dyella</taxon>
    </lineage>
</organism>
<gene>
    <name evidence="6" type="ORF">ATSB10_28040</name>
</gene>
<dbReference type="EMBL" id="CP014841">
    <property type="protein sequence ID" value="AND70258.1"/>
    <property type="molecule type" value="Genomic_DNA"/>
</dbReference>
<evidence type="ECO:0000256" key="4">
    <source>
        <dbReference type="ARBA" id="ARBA00023004"/>
    </source>
</evidence>
<dbReference type="Pfam" id="PF01152">
    <property type="entry name" value="Bac_globin"/>
    <property type="match status" value="1"/>
</dbReference>
<dbReference type="AlphaFoldDB" id="A0A160N3W9"/>
<evidence type="ECO:0000256" key="3">
    <source>
        <dbReference type="ARBA" id="ARBA00022723"/>
    </source>
</evidence>
<accession>A0A160N3W9</accession>
<dbReference type="KEGG" id="dtx:ATSB10_28040"/>
<dbReference type="SUPFAM" id="SSF46458">
    <property type="entry name" value="Globin-like"/>
    <property type="match status" value="1"/>
</dbReference>
<dbReference type="InterPro" id="IPR001486">
    <property type="entry name" value="Hemoglobin_trunc"/>
</dbReference>
<sequence length="141" mass="16056">MTVAPDTPSEEAIATLVDRFYERVRRDPELGAVFNPAVHDWPEHKALLSRFWSSVERGTRSYRGNPMAAHLRHPVRAGHFDRWLELWRETCTDVLDPAGAARMIDHAERIAHSLKLGLGLRPHSRRLGVPVMHLPAQARES</sequence>
<dbReference type="GO" id="GO:0019825">
    <property type="term" value="F:oxygen binding"/>
    <property type="evidence" value="ECO:0007669"/>
    <property type="project" value="InterPro"/>
</dbReference>
<keyword evidence="2 5" id="KW-0349">Heme</keyword>
<feature type="binding site" description="distal binding residue" evidence="5">
    <location>
        <position position="112"/>
    </location>
    <ligand>
        <name>heme</name>
        <dbReference type="ChEBI" id="CHEBI:30413"/>
    </ligand>
    <ligandPart>
        <name>Fe</name>
        <dbReference type="ChEBI" id="CHEBI:18248"/>
    </ligandPart>
</feature>
<keyword evidence="1" id="KW-0813">Transport</keyword>
<dbReference type="RefSeq" id="WP_063673318.1">
    <property type="nucleotide sequence ID" value="NZ_CP014841.1"/>
</dbReference>
<keyword evidence="7" id="KW-1185">Reference proteome</keyword>
<dbReference type="CDD" id="cd08916">
    <property type="entry name" value="TrHb3_P"/>
    <property type="match status" value="1"/>
</dbReference>
<evidence type="ECO:0000256" key="1">
    <source>
        <dbReference type="ARBA" id="ARBA00022448"/>
    </source>
</evidence>
<dbReference type="OrthoDB" id="25954at2"/>
<dbReference type="STRING" id="445710.ATSB10_28040"/>
<dbReference type="GO" id="GO:0020037">
    <property type="term" value="F:heme binding"/>
    <property type="evidence" value="ECO:0007669"/>
    <property type="project" value="InterPro"/>
</dbReference>
<keyword evidence="4" id="KW-0408">Iron</keyword>
<evidence type="ECO:0000313" key="7">
    <source>
        <dbReference type="Proteomes" id="UP000077255"/>
    </source>
</evidence>
<protein>
    <recommendedName>
        <fullName evidence="8">Preprotein translocase subunit TatC</fullName>
    </recommendedName>
</protein>
<dbReference type="InterPro" id="IPR012292">
    <property type="entry name" value="Globin/Proto"/>
</dbReference>
<evidence type="ECO:0000313" key="6">
    <source>
        <dbReference type="EMBL" id="AND70258.1"/>
    </source>
</evidence>
<dbReference type="Gene3D" id="1.10.490.10">
    <property type="entry name" value="Globins"/>
    <property type="match status" value="1"/>
</dbReference>
<dbReference type="PATRIC" id="fig|445710.3.peg.2799"/>
<evidence type="ECO:0000256" key="2">
    <source>
        <dbReference type="ARBA" id="ARBA00022617"/>
    </source>
</evidence>
<dbReference type="GO" id="GO:0046872">
    <property type="term" value="F:metal ion binding"/>
    <property type="evidence" value="ECO:0007669"/>
    <property type="project" value="UniProtKB-KW"/>
</dbReference>
<dbReference type="Proteomes" id="UP000077255">
    <property type="component" value="Chromosome"/>
</dbReference>
<name>A0A160N3W9_9GAMM</name>